<dbReference type="AlphaFoldDB" id="A0A1B7MU31"/>
<feature type="region of interest" description="Disordered" evidence="2">
    <location>
        <begin position="119"/>
        <end position="174"/>
    </location>
</feature>
<evidence type="ECO:0000313" key="3">
    <source>
        <dbReference type="EMBL" id="OAX36080.1"/>
    </source>
</evidence>
<evidence type="ECO:0000256" key="1">
    <source>
        <dbReference type="SAM" id="Coils"/>
    </source>
</evidence>
<reference evidence="3 4" key="1">
    <citation type="submission" date="2016-06" db="EMBL/GenBank/DDBJ databases">
        <title>Comparative genomics of the ectomycorrhizal sister species Rhizopogon vinicolor and Rhizopogon vesiculosus (Basidiomycota: Boletales) reveals a divergence of the mating type B locus.</title>
        <authorList>
            <consortium name="DOE Joint Genome Institute"/>
            <person name="Mujic A.B."/>
            <person name="Kuo A."/>
            <person name="Tritt A."/>
            <person name="Lipzen A."/>
            <person name="Chen C."/>
            <person name="Johnson J."/>
            <person name="Sharma A."/>
            <person name="Barry K."/>
            <person name="Grigoriev I.V."/>
            <person name="Spatafora J.W."/>
        </authorList>
    </citation>
    <scope>NUCLEOTIDE SEQUENCE [LARGE SCALE GENOMIC DNA]</scope>
    <source>
        <strain evidence="3 4">AM-OR11-026</strain>
    </source>
</reference>
<proteinExistence type="predicted"/>
<feature type="compositionally biased region" description="Low complexity" evidence="2">
    <location>
        <begin position="265"/>
        <end position="279"/>
    </location>
</feature>
<feature type="region of interest" description="Disordered" evidence="2">
    <location>
        <begin position="229"/>
        <end position="284"/>
    </location>
</feature>
<name>A0A1B7MU31_9AGAM</name>
<gene>
    <name evidence="3" type="ORF">K503DRAFT_867836</name>
</gene>
<evidence type="ECO:0000313" key="4">
    <source>
        <dbReference type="Proteomes" id="UP000092154"/>
    </source>
</evidence>
<sequence length="362" mass="40731">MSGRSRHGADLWFCGKTLEELRSKCRPFRDRDTLLEMSRQLMDDDPEKRPTMSDVLSRFARYSVDPTIRPGSLSFYFVASPEVNAYQVFDIAERMHTGGTLPEGGKGQYAFGPVSRVSAKGKAKVEPPTHNATARGRSLHQRFKRISKSRTPSGESTSEGTPSWSPERKSDANVKMEPEANTIPVTGASTEPPGDGSCPRCVRLGKICVRAIGKTGPLSVCIECKRVKKKCQDGDQRSRQRATARSGVRGEPRSPSPVRARSKSVRSQSPSQSRKSPSVVKRRSPRVVMSYVLLPKPQPNAPQRQVPPPVDIPRSNWEAMQLRNMEDRMRGMEDRMRGMEDRMRGAEDKVRYMEYKMRCMEE</sequence>
<feature type="compositionally biased region" description="Basic residues" evidence="2">
    <location>
        <begin position="137"/>
        <end position="148"/>
    </location>
</feature>
<feature type="coiled-coil region" evidence="1">
    <location>
        <begin position="322"/>
        <end position="349"/>
    </location>
</feature>
<feature type="compositionally biased region" description="Polar residues" evidence="2">
    <location>
        <begin position="149"/>
        <end position="164"/>
    </location>
</feature>
<organism evidence="3 4">
    <name type="scientific">Rhizopogon vinicolor AM-OR11-026</name>
    <dbReference type="NCBI Taxonomy" id="1314800"/>
    <lineage>
        <taxon>Eukaryota</taxon>
        <taxon>Fungi</taxon>
        <taxon>Dikarya</taxon>
        <taxon>Basidiomycota</taxon>
        <taxon>Agaricomycotina</taxon>
        <taxon>Agaricomycetes</taxon>
        <taxon>Agaricomycetidae</taxon>
        <taxon>Boletales</taxon>
        <taxon>Suillineae</taxon>
        <taxon>Rhizopogonaceae</taxon>
        <taxon>Rhizopogon</taxon>
    </lineage>
</organism>
<dbReference type="OrthoDB" id="2630488at2759"/>
<evidence type="ECO:0008006" key="5">
    <source>
        <dbReference type="Google" id="ProtNLM"/>
    </source>
</evidence>
<dbReference type="Proteomes" id="UP000092154">
    <property type="component" value="Unassembled WGS sequence"/>
</dbReference>
<dbReference type="InterPro" id="IPR011009">
    <property type="entry name" value="Kinase-like_dom_sf"/>
</dbReference>
<dbReference type="EMBL" id="KV448444">
    <property type="protein sequence ID" value="OAX36080.1"/>
    <property type="molecule type" value="Genomic_DNA"/>
</dbReference>
<keyword evidence="4" id="KW-1185">Reference proteome</keyword>
<keyword evidence="1" id="KW-0175">Coiled coil</keyword>
<accession>A0A1B7MU31</accession>
<evidence type="ECO:0000256" key="2">
    <source>
        <dbReference type="SAM" id="MobiDB-lite"/>
    </source>
</evidence>
<protein>
    <recommendedName>
        <fullName evidence="5">Protein kinase domain-containing protein</fullName>
    </recommendedName>
</protein>
<dbReference type="SUPFAM" id="SSF56112">
    <property type="entry name" value="Protein kinase-like (PK-like)"/>
    <property type="match status" value="1"/>
</dbReference>
<dbReference type="InParanoid" id="A0A1B7MU31"/>